<gene>
    <name evidence="1" type="ORF">BKG61_24390</name>
</gene>
<proteinExistence type="predicted"/>
<sequence>MDGTAMSGWVRGDTWGGRACYRREVGGDRIMAYVAFDLPDPDLDGGRTQPYTYNWSVEDGSCGRVIEQGSSDGDDGLETAQLAADEAAARLFPELAGD</sequence>
<comment type="caution">
    <text evidence="1">The sequence shown here is derived from an EMBL/GenBank/DDBJ whole genome shotgun (WGS) entry which is preliminary data.</text>
</comment>
<evidence type="ECO:0000313" key="1">
    <source>
        <dbReference type="EMBL" id="OHT92490.1"/>
    </source>
</evidence>
<reference evidence="1 2" key="1">
    <citation type="submission" date="2016-10" db="EMBL/GenBank/DDBJ databases">
        <title>Evaluation of Human, Animal and Environmental Mycobacterium chelonae Isolates by Core Genome Phylogenomic Analysis, Targeted Gene Comparison, and Anti-microbial Susceptibility Patterns: A Tale of Mistaken Identities.</title>
        <authorList>
            <person name="Fogelson S.B."/>
            <person name="Camus A.C."/>
            <person name="Lorenz W."/>
            <person name="Vasireddy R."/>
            <person name="Vasireddy S."/>
            <person name="Smith T."/>
            <person name="Brown-Elliott B.A."/>
            <person name="Wallace R.J.Jr."/>
            <person name="Hasan N.A."/>
            <person name="Reischl U."/>
            <person name="Sanchez S."/>
        </authorList>
    </citation>
    <scope>NUCLEOTIDE SEQUENCE [LARGE SCALE GENOMIC DNA]</scope>
    <source>
        <strain evidence="1 2">24999</strain>
    </source>
</reference>
<evidence type="ECO:0000313" key="2">
    <source>
        <dbReference type="Proteomes" id="UP000179636"/>
    </source>
</evidence>
<keyword evidence="2" id="KW-1185">Reference proteome</keyword>
<dbReference type="AlphaFoldDB" id="A0A1S1JVF3"/>
<dbReference type="Proteomes" id="UP000179636">
    <property type="component" value="Unassembled WGS sequence"/>
</dbReference>
<accession>A0A1S1JVF3</accession>
<protein>
    <submittedName>
        <fullName evidence="1">Uncharacterized protein</fullName>
    </submittedName>
</protein>
<dbReference type="STRING" id="1908205.BKG60_19325"/>
<name>A0A1S1JVF3_9MYCO</name>
<accession>A0A1Q9W8C7</accession>
<dbReference type="EMBL" id="MLHV01000029">
    <property type="protein sequence ID" value="OHT92490.1"/>
    <property type="molecule type" value="Genomic_DNA"/>
</dbReference>
<organism evidence="1 2">
    <name type="scientific">Mycobacterium syngnathidarum</name>
    <dbReference type="NCBI Taxonomy" id="1908205"/>
    <lineage>
        <taxon>Bacteria</taxon>
        <taxon>Bacillati</taxon>
        <taxon>Actinomycetota</taxon>
        <taxon>Actinomycetes</taxon>
        <taxon>Mycobacteriales</taxon>
        <taxon>Mycobacteriaceae</taxon>
        <taxon>Mycobacterium</taxon>
    </lineage>
</organism>